<keyword evidence="1 4" id="KW-0732">Signal</keyword>
<dbReference type="Gene3D" id="2.70.70.10">
    <property type="entry name" value="Glucose Permease (Domain IIA)"/>
    <property type="match status" value="1"/>
</dbReference>
<feature type="region of interest" description="Disordered" evidence="3">
    <location>
        <begin position="255"/>
        <end position="277"/>
    </location>
</feature>
<dbReference type="CDD" id="cd12797">
    <property type="entry name" value="M23_peptidase"/>
    <property type="match status" value="1"/>
</dbReference>
<feature type="chain" id="PRO_5024877876" evidence="4">
    <location>
        <begin position="23"/>
        <end position="428"/>
    </location>
</feature>
<evidence type="ECO:0000259" key="5">
    <source>
        <dbReference type="Pfam" id="PF01551"/>
    </source>
</evidence>
<evidence type="ECO:0000313" key="6">
    <source>
        <dbReference type="EMBL" id="KAA9340992.1"/>
    </source>
</evidence>
<comment type="caution">
    <text evidence="6">The sequence shown here is derived from an EMBL/GenBank/DDBJ whole genome shotgun (WGS) entry which is preliminary data.</text>
</comment>
<dbReference type="InterPro" id="IPR050570">
    <property type="entry name" value="Cell_wall_metabolism_enzyme"/>
</dbReference>
<gene>
    <name evidence="6" type="ORF">F0P94_06080</name>
</gene>
<dbReference type="Proteomes" id="UP000326570">
    <property type="component" value="Unassembled WGS sequence"/>
</dbReference>
<dbReference type="InterPro" id="IPR011055">
    <property type="entry name" value="Dup_hybrid_motif"/>
</dbReference>
<dbReference type="Pfam" id="PF01551">
    <property type="entry name" value="Peptidase_M23"/>
    <property type="match status" value="1"/>
</dbReference>
<keyword evidence="2" id="KW-0175">Coiled coil</keyword>
<dbReference type="EMBL" id="VTWT01000002">
    <property type="protein sequence ID" value="KAA9340992.1"/>
    <property type="molecule type" value="Genomic_DNA"/>
</dbReference>
<dbReference type="AlphaFoldDB" id="A0A5N1J386"/>
<feature type="signal peptide" evidence="4">
    <location>
        <begin position="1"/>
        <end position="22"/>
    </location>
</feature>
<accession>A0A5N1J386</accession>
<name>A0A5N1J386_9BACT</name>
<dbReference type="PANTHER" id="PTHR21666:SF289">
    <property type="entry name" value="L-ALA--D-GLU ENDOPEPTIDASE"/>
    <property type="match status" value="1"/>
</dbReference>
<dbReference type="GO" id="GO:0004222">
    <property type="term" value="F:metalloendopeptidase activity"/>
    <property type="evidence" value="ECO:0007669"/>
    <property type="project" value="TreeGrafter"/>
</dbReference>
<dbReference type="RefSeq" id="WP_150902919.1">
    <property type="nucleotide sequence ID" value="NZ_VTWT01000002.1"/>
</dbReference>
<feature type="coiled-coil region" evidence="2">
    <location>
        <begin position="32"/>
        <end position="115"/>
    </location>
</feature>
<dbReference type="SUPFAM" id="SSF51261">
    <property type="entry name" value="Duplicated hybrid motif"/>
    <property type="match status" value="1"/>
</dbReference>
<keyword evidence="7" id="KW-1185">Reference proteome</keyword>
<evidence type="ECO:0000256" key="3">
    <source>
        <dbReference type="SAM" id="MobiDB-lite"/>
    </source>
</evidence>
<sequence>MRRFFIFFLSCLLLVLALGTDAQRSKGKPKSRAQLEREKRENLKRIQQANRILEQTRAQKEASIGQLNAIKEKITVQKGVIRNISSQLNYIETDVKKTEGLVSSMQQDLEKLKAEYALMIYSASKSANSYNRLMFLFASESFNQMVMRLRYLRQYSEVRKAQVAEINRVTHNLNQELNVLTAKKQEKERVLNTRLAENKNLLNMKGQQDQVITKLSKQEQELRNELERRQQSVRKLENLIADMVREEIARAARAARAKKAATPSRPGTSKAEKEEEISVNKVTMTPEMAAVSSSFSGNRGRLLWPVSRGFISQRFGKHAHPVLKGVVIENRGIDIQTSQGEQARAVFEGKVLTIASVPGMNNIVMIQHGDYFTVFAKLRTVNVSEGQVVNRKDVIGTVYTNSEGTTELQFQIWKNSSNLNPEGWLAPH</sequence>
<evidence type="ECO:0000256" key="1">
    <source>
        <dbReference type="ARBA" id="ARBA00022729"/>
    </source>
</evidence>
<protein>
    <submittedName>
        <fullName evidence="6">Peptidoglycan DD-metalloendopeptidase family protein</fullName>
    </submittedName>
</protein>
<evidence type="ECO:0000313" key="7">
    <source>
        <dbReference type="Proteomes" id="UP000326570"/>
    </source>
</evidence>
<feature type="domain" description="M23ase beta-sheet core" evidence="5">
    <location>
        <begin position="330"/>
        <end position="421"/>
    </location>
</feature>
<feature type="coiled-coil region" evidence="2">
    <location>
        <begin position="170"/>
        <end position="246"/>
    </location>
</feature>
<evidence type="ECO:0000256" key="2">
    <source>
        <dbReference type="SAM" id="Coils"/>
    </source>
</evidence>
<organism evidence="6 7">
    <name type="scientific">Adhaeribacter soli</name>
    <dbReference type="NCBI Taxonomy" id="2607655"/>
    <lineage>
        <taxon>Bacteria</taxon>
        <taxon>Pseudomonadati</taxon>
        <taxon>Bacteroidota</taxon>
        <taxon>Cytophagia</taxon>
        <taxon>Cytophagales</taxon>
        <taxon>Hymenobacteraceae</taxon>
        <taxon>Adhaeribacter</taxon>
    </lineage>
</organism>
<evidence type="ECO:0000256" key="4">
    <source>
        <dbReference type="SAM" id="SignalP"/>
    </source>
</evidence>
<proteinExistence type="predicted"/>
<dbReference type="InterPro" id="IPR016047">
    <property type="entry name" value="M23ase_b-sheet_dom"/>
</dbReference>
<dbReference type="PANTHER" id="PTHR21666">
    <property type="entry name" value="PEPTIDASE-RELATED"/>
    <property type="match status" value="1"/>
</dbReference>
<reference evidence="6 7" key="1">
    <citation type="submission" date="2019-09" db="EMBL/GenBank/DDBJ databases">
        <title>Genome sequence of Adhaeribacter sp. M2.</title>
        <authorList>
            <person name="Srinivasan S."/>
        </authorList>
    </citation>
    <scope>NUCLEOTIDE SEQUENCE [LARGE SCALE GENOMIC DNA]</scope>
    <source>
        <strain evidence="6 7">M2</strain>
    </source>
</reference>
<dbReference type="Gene3D" id="6.10.250.3150">
    <property type="match status" value="1"/>
</dbReference>